<organism evidence="1">
    <name type="scientific">Vannella robusta</name>
    <dbReference type="NCBI Taxonomy" id="1487602"/>
    <lineage>
        <taxon>Eukaryota</taxon>
        <taxon>Amoebozoa</taxon>
        <taxon>Discosea</taxon>
        <taxon>Flabellinia</taxon>
        <taxon>Vannellidae</taxon>
        <taxon>Vannella</taxon>
    </lineage>
</organism>
<evidence type="ECO:0000313" key="1">
    <source>
        <dbReference type="EMBL" id="CAE2231427.1"/>
    </source>
</evidence>
<gene>
    <name evidence="1" type="ORF">VSP0166_LOCUS13373</name>
</gene>
<protein>
    <submittedName>
        <fullName evidence="1">Uncharacterized protein</fullName>
    </submittedName>
</protein>
<dbReference type="AlphaFoldDB" id="A0A7S4IK20"/>
<name>A0A7S4IK20_9EUKA</name>
<dbReference type="EMBL" id="HBKP01018866">
    <property type="protein sequence ID" value="CAE2231427.1"/>
    <property type="molecule type" value="Transcribed_RNA"/>
</dbReference>
<proteinExistence type="predicted"/>
<reference evidence="1" key="1">
    <citation type="submission" date="2021-01" db="EMBL/GenBank/DDBJ databases">
        <authorList>
            <person name="Corre E."/>
            <person name="Pelletier E."/>
            <person name="Niang G."/>
            <person name="Scheremetjew M."/>
            <person name="Finn R."/>
            <person name="Kale V."/>
            <person name="Holt S."/>
            <person name="Cochrane G."/>
            <person name="Meng A."/>
            <person name="Brown T."/>
            <person name="Cohen L."/>
        </authorList>
    </citation>
    <scope>NUCLEOTIDE SEQUENCE</scope>
    <source>
        <strain evidence="1">DIVA3 518/3/11/1/6</strain>
    </source>
</reference>
<accession>A0A7S4IK20</accession>
<sequence>MAKRQLDEKTLQKHQQLTTCFHMLSDALKMIDFDPDRVGHLHKHVFFQSHPTIHEFVDIPLLQILSSSKLQPDPQVAAEITHLLTMKAGLLLDLQWNKKHGRPN</sequence>